<dbReference type="InterPro" id="IPR003594">
    <property type="entry name" value="HATPase_dom"/>
</dbReference>
<organism evidence="15">
    <name type="scientific">Methyloraptor flagellatus</name>
    <dbReference type="NCBI Taxonomy" id="3162530"/>
    <lineage>
        <taxon>Bacteria</taxon>
        <taxon>Pseudomonadati</taxon>
        <taxon>Pseudomonadota</taxon>
        <taxon>Alphaproteobacteria</taxon>
        <taxon>Hyphomicrobiales</taxon>
        <taxon>Ancalomicrobiaceae</taxon>
        <taxon>Methyloraptor</taxon>
    </lineage>
</organism>
<evidence type="ECO:0000256" key="3">
    <source>
        <dbReference type="ARBA" id="ARBA00012438"/>
    </source>
</evidence>
<name>A0AAU7X5D1_9HYPH</name>
<dbReference type="GO" id="GO:0004721">
    <property type="term" value="F:phosphoprotein phosphatase activity"/>
    <property type="evidence" value="ECO:0007669"/>
    <property type="project" value="TreeGrafter"/>
</dbReference>
<dbReference type="AlphaFoldDB" id="A0AAU7X5D1"/>
<feature type="region of interest" description="Disordered" evidence="12">
    <location>
        <begin position="434"/>
        <end position="457"/>
    </location>
</feature>
<keyword evidence="7" id="KW-0547">Nucleotide-binding</keyword>
<accession>A0AAU7X5D1</accession>
<evidence type="ECO:0000256" key="1">
    <source>
        <dbReference type="ARBA" id="ARBA00000085"/>
    </source>
</evidence>
<sequence length="457" mass="50667">MTNLDGDDRERGSETAPFADPKRPLRWTAVAMVAVAAVLGVFYAVPLYALAVAVVVVLLATYGGIDIPEARRSVLRTPRRGVIWPDTGMRVVADSLPDPCIITDASGIVRFVNREATVRFGAVRPGDPLSFKLRVTALHDALDRVVAFDQAETIEWQDRIPTERWWEVHLAPIHYPPDPTGSDRRPDFVLICLEDLTERRRAERMRADFVANASHELRTPLASLSGFIETLQGPARADEKARERFLGIMAEQAARMKRLIDDLLSLSRIEMKAHVRPEDRIDLAEIVNNVVDALAPLAQASDVKIEARFEVAPMPLCGDRDELTQVFSNLVENAVKYGRDGKRVEILAAPATGEGAHGAWTVAVRDFGPGIDPVHIPRLTERFYRADIDSSREKRGTGLGLAIVKHILARHRGRLSIESVPGQGSTFTVRLEAAERDADSKKPQKILENQRSALSRN</sequence>
<feature type="domain" description="Histidine kinase" evidence="14">
    <location>
        <begin position="212"/>
        <end position="435"/>
    </location>
</feature>
<evidence type="ECO:0000256" key="12">
    <source>
        <dbReference type="SAM" id="MobiDB-lite"/>
    </source>
</evidence>
<keyword evidence="13" id="KW-1133">Transmembrane helix</keyword>
<dbReference type="SMART" id="SM00387">
    <property type="entry name" value="HATPase_c"/>
    <property type="match status" value="1"/>
</dbReference>
<evidence type="ECO:0000256" key="6">
    <source>
        <dbReference type="ARBA" id="ARBA00022679"/>
    </source>
</evidence>
<dbReference type="Gene3D" id="3.30.565.10">
    <property type="entry name" value="Histidine kinase-like ATPase, C-terminal domain"/>
    <property type="match status" value="1"/>
</dbReference>
<dbReference type="EMBL" id="CP158568">
    <property type="protein sequence ID" value="XBY43324.1"/>
    <property type="molecule type" value="Genomic_DNA"/>
</dbReference>
<dbReference type="InterPro" id="IPR035965">
    <property type="entry name" value="PAS-like_dom_sf"/>
</dbReference>
<evidence type="ECO:0000256" key="9">
    <source>
        <dbReference type="ARBA" id="ARBA00022840"/>
    </source>
</evidence>
<keyword evidence="8" id="KW-0418">Kinase</keyword>
<keyword evidence="13" id="KW-0812">Transmembrane</keyword>
<feature type="transmembrane region" description="Helical" evidence="13">
    <location>
        <begin position="29"/>
        <end position="62"/>
    </location>
</feature>
<dbReference type="PRINTS" id="PR00344">
    <property type="entry name" value="BCTRLSENSOR"/>
</dbReference>
<dbReference type="GO" id="GO:0000155">
    <property type="term" value="F:phosphorelay sensor kinase activity"/>
    <property type="evidence" value="ECO:0007669"/>
    <property type="project" value="InterPro"/>
</dbReference>
<dbReference type="EC" id="2.7.13.3" evidence="3"/>
<evidence type="ECO:0000256" key="13">
    <source>
        <dbReference type="SAM" id="Phobius"/>
    </source>
</evidence>
<reference evidence="15" key="1">
    <citation type="submission" date="2024-06" db="EMBL/GenBank/DDBJ databases">
        <title>Methylostella associata gen. nov., sp. nov., a novel Ancalomicrobiaceae-affiliated facultatively methylotrophic bacteria that feed on methanotrophs of the genus Methylococcus.</title>
        <authorList>
            <person name="Saltykova V."/>
            <person name="Danilova O.V."/>
            <person name="Oshkin I.Y."/>
            <person name="Belova S.E."/>
            <person name="Pimenov N.V."/>
            <person name="Dedysh S.N."/>
        </authorList>
    </citation>
    <scope>NUCLEOTIDE SEQUENCE</scope>
    <source>
        <strain evidence="15">S20</strain>
    </source>
</reference>
<gene>
    <name evidence="15" type="ORF">ABS361_14625</name>
</gene>
<dbReference type="Pfam" id="PF02518">
    <property type="entry name" value="HATPase_c"/>
    <property type="match status" value="1"/>
</dbReference>
<evidence type="ECO:0000256" key="2">
    <source>
        <dbReference type="ARBA" id="ARBA00004236"/>
    </source>
</evidence>
<dbReference type="PROSITE" id="PS50109">
    <property type="entry name" value="HIS_KIN"/>
    <property type="match status" value="1"/>
</dbReference>
<dbReference type="PANTHER" id="PTHR45453">
    <property type="entry name" value="PHOSPHATE REGULON SENSOR PROTEIN PHOR"/>
    <property type="match status" value="1"/>
</dbReference>
<feature type="compositionally biased region" description="Polar residues" evidence="12">
    <location>
        <begin position="447"/>
        <end position="457"/>
    </location>
</feature>
<keyword evidence="9 15" id="KW-0067">ATP-binding</keyword>
<dbReference type="Gene3D" id="1.10.287.130">
    <property type="match status" value="1"/>
</dbReference>
<evidence type="ECO:0000259" key="14">
    <source>
        <dbReference type="PROSITE" id="PS50109"/>
    </source>
</evidence>
<keyword evidence="4" id="KW-1003">Cell membrane</keyword>
<protein>
    <recommendedName>
        <fullName evidence="3">histidine kinase</fullName>
        <ecNumber evidence="3">2.7.13.3</ecNumber>
    </recommendedName>
</protein>
<evidence type="ECO:0000256" key="10">
    <source>
        <dbReference type="ARBA" id="ARBA00023012"/>
    </source>
</evidence>
<comment type="catalytic activity">
    <reaction evidence="1">
        <text>ATP + protein L-histidine = ADP + protein N-phospho-L-histidine.</text>
        <dbReference type="EC" id="2.7.13.3"/>
    </reaction>
</comment>
<dbReference type="InterPro" id="IPR036097">
    <property type="entry name" value="HisK_dim/P_sf"/>
</dbReference>
<dbReference type="InterPro" id="IPR005467">
    <property type="entry name" value="His_kinase_dom"/>
</dbReference>
<keyword evidence="6" id="KW-0808">Transferase</keyword>
<dbReference type="RefSeq" id="WP_407048423.1">
    <property type="nucleotide sequence ID" value="NZ_CP158568.1"/>
</dbReference>
<dbReference type="Pfam" id="PF08448">
    <property type="entry name" value="PAS_4"/>
    <property type="match status" value="1"/>
</dbReference>
<dbReference type="GO" id="GO:0005524">
    <property type="term" value="F:ATP binding"/>
    <property type="evidence" value="ECO:0007669"/>
    <property type="project" value="UniProtKB-KW"/>
</dbReference>
<dbReference type="KEGG" id="mflg:ABS361_14625"/>
<proteinExistence type="predicted"/>
<dbReference type="SUPFAM" id="SSF55874">
    <property type="entry name" value="ATPase domain of HSP90 chaperone/DNA topoisomerase II/histidine kinase"/>
    <property type="match status" value="1"/>
</dbReference>
<dbReference type="GO" id="GO:0016036">
    <property type="term" value="P:cellular response to phosphate starvation"/>
    <property type="evidence" value="ECO:0007669"/>
    <property type="project" value="TreeGrafter"/>
</dbReference>
<dbReference type="FunFam" id="3.30.565.10:FF:000006">
    <property type="entry name" value="Sensor histidine kinase WalK"/>
    <property type="match status" value="1"/>
</dbReference>
<dbReference type="SMART" id="SM00388">
    <property type="entry name" value="HisKA"/>
    <property type="match status" value="1"/>
</dbReference>
<dbReference type="InterPro" id="IPR003661">
    <property type="entry name" value="HisK_dim/P_dom"/>
</dbReference>
<dbReference type="InterPro" id="IPR004358">
    <property type="entry name" value="Sig_transdc_His_kin-like_C"/>
</dbReference>
<dbReference type="PANTHER" id="PTHR45453:SF1">
    <property type="entry name" value="PHOSPHATE REGULON SENSOR PROTEIN PHOR"/>
    <property type="match status" value="1"/>
</dbReference>
<dbReference type="SUPFAM" id="SSF47384">
    <property type="entry name" value="Homodimeric domain of signal transducing histidine kinase"/>
    <property type="match status" value="1"/>
</dbReference>
<evidence type="ECO:0000256" key="5">
    <source>
        <dbReference type="ARBA" id="ARBA00022553"/>
    </source>
</evidence>
<dbReference type="CDD" id="cd00082">
    <property type="entry name" value="HisKA"/>
    <property type="match status" value="1"/>
</dbReference>
<keyword evidence="11 13" id="KW-0472">Membrane</keyword>
<evidence type="ECO:0000313" key="15">
    <source>
        <dbReference type="EMBL" id="XBY43324.1"/>
    </source>
</evidence>
<keyword evidence="5" id="KW-0597">Phosphoprotein</keyword>
<dbReference type="InterPro" id="IPR013656">
    <property type="entry name" value="PAS_4"/>
</dbReference>
<evidence type="ECO:0000256" key="7">
    <source>
        <dbReference type="ARBA" id="ARBA00022741"/>
    </source>
</evidence>
<evidence type="ECO:0000256" key="11">
    <source>
        <dbReference type="ARBA" id="ARBA00023136"/>
    </source>
</evidence>
<dbReference type="Gene3D" id="3.30.450.20">
    <property type="entry name" value="PAS domain"/>
    <property type="match status" value="1"/>
</dbReference>
<comment type="subcellular location">
    <subcellularLocation>
        <location evidence="2">Cell membrane</location>
    </subcellularLocation>
</comment>
<dbReference type="InterPro" id="IPR036890">
    <property type="entry name" value="HATPase_C_sf"/>
</dbReference>
<dbReference type="FunFam" id="1.10.287.130:FF:000008">
    <property type="entry name" value="Two-component sensor histidine kinase"/>
    <property type="match status" value="1"/>
</dbReference>
<dbReference type="GO" id="GO:0005886">
    <property type="term" value="C:plasma membrane"/>
    <property type="evidence" value="ECO:0007669"/>
    <property type="project" value="UniProtKB-SubCell"/>
</dbReference>
<dbReference type="Pfam" id="PF00512">
    <property type="entry name" value="HisKA"/>
    <property type="match status" value="1"/>
</dbReference>
<keyword evidence="10" id="KW-0902">Two-component regulatory system</keyword>
<dbReference type="InterPro" id="IPR050351">
    <property type="entry name" value="BphY/WalK/GraS-like"/>
</dbReference>
<evidence type="ECO:0000256" key="8">
    <source>
        <dbReference type="ARBA" id="ARBA00022777"/>
    </source>
</evidence>
<dbReference type="SUPFAM" id="SSF55785">
    <property type="entry name" value="PYP-like sensor domain (PAS domain)"/>
    <property type="match status" value="1"/>
</dbReference>
<evidence type="ECO:0000256" key="4">
    <source>
        <dbReference type="ARBA" id="ARBA00022475"/>
    </source>
</evidence>